<protein>
    <submittedName>
        <fullName evidence="1">Uncharacterized protein</fullName>
    </submittedName>
</protein>
<dbReference type="PANTHER" id="PTHR33053:SF9">
    <property type="entry name" value="AGAP000105-PA"/>
    <property type="match status" value="1"/>
</dbReference>
<sequence length="387" mass="44322">MSFQVFRQQTNDYLNEESITDMLSDIESEFHESSEEDGLDDAEYADLVPGIRKIGSDNGTKDKEQLVKDGKPDEGAVNFIPLTEILKKKASSRTIYCFPKHRRCACHLLSIVAKKDIFVGLDTSLKNLLDSTEKKLLALWSKQNRSSKAADAIYASLDGLFVVNNETRWNSYFDALVRVRHFLNTKKAYLKKLFTHFKIDYFRPAEEEFIKEYVNVMRPISEALDVLQAHIKVNVGYLFPTLKLLLEKMEKLKHNSEIWKILPMRHSEFQNVVKRSLGQWLVECFIPRCHVSYLLKRLHNDAKLTSLPLDSRTLLSSQRGKIELIEMPPGKYQPFDIAVALLNILAAIAGNGKEVPDVLYILINIDGIPLYKSSLSDFWPILIKVLG</sequence>
<dbReference type="OrthoDB" id="10057873at2759"/>
<accession>A0A164K9M9</accession>
<keyword evidence="2" id="KW-1185">Reference proteome</keyword>
<organism evidence="1 2">
    <name type="scientific">Daphnia magna</name>
    <dbReference type="NCBI Taxonomy" id="35525"/>
    <lineage>
        <taxon>Eukaryota</taxon>
        <taxon>Metazoa</taxon>
        <taxon>Ecdysozoa</taxon>
        <taxon>Arthropoda</taxon>
        <taxon>Crustacea</taxon>
        <taxon>Branchiopoda</taxon>
        <taxon>Diplostraca</taxon>
        <taxon>Cladocera</taxon>
        <taxon>Anomopoda</taxon>
        <taxon>Daphniidae</taxon>
        <taxon>Daphnia</taxon>
    </lineage>
</organism>
<comment type="caution">
    <text evidence="1">The sequence shown here is derived from an EMBL/GenBank/DDBJ whole genome shotgun (WGS) entry which is preliminary data.</text>
</comment>
<dbReference type="AlphaFoldDB" id="A0A164K9M9"/>
<dbReference type="STRING" id="35525.A0A164K9M9"/>
<dbReference type="PANTHER" id="PTHR33053">
    <property type="entry name" value="PROTEIN, PUTATIVE-RELATED"/>
    <property type="match status" value="1"/>
</dbReference>
<evidence type="ECO:0000313" key="2">
    <source>
        <dbReference type="Proteomes" id="UP000076858"/>
    </source>
</evidence>
<name>A0A164K9M9_9CRUS</name>
<dbReference type="EMBL" id="LRGB01003362">
    <property type="protein sequence ID" value="KZS03080.1"/>
    <property type="molecule type" value="Genomic_DNA"/>
</dbReference>
<dbReference type="InterPro" id="IPR012337">
    <property type="entry name" value="RNaseH-like_sf"/>
</dbReference>
<proteinExistence type="predicted"/>
<dbReference type="Proteomes" id="UP000076858">
    <property type="component" value="Unassembled WGS sequence"/>
</dbReference>
<dbReference type="SUPFAM" id="SSF53098">
    <property type="entry name" value="Ribonuclease H-like"/>
    <property type="match status" value="1"/>
</dbReference>
<reference evidence="1 2" key="1">
    <citation type="submission" date="2016-03" db="EMBL/GenBank/DDBJ databases">
        <title>EvidentialGene: Evidence-directed Construction of Genes on Genomes.</title>
        <authorList>
            <person name="Gilbert D.G."/>
            <person name="Choi J.-H."/>
            <person name="Mockaitis K."/>
            <person name="Colbourne J."/>
            <person name="Pfrender M."/>
        </authorList>
    </citation>
    <scope>NUCLEOTIDE SEQUENCE [LARGE SCALE GENOMIC DNA]</scope>
    <source>
        <strain evidence="1 2">Xinb3</strain>
        <tissue evidence="1">Complete organism</tissue>
    </source>
</reference>
<gene>
    <name evidence="1" type="ORF">APZ42_034283</name>
</gene>
<evidence type="ECO:0000313" key="1">
    <source>
        <dbReference type="EMBL" id="KZS03080.1"/>
    </source>
</evidence>